<dbReference type="AlphaFoldDB" id="B4VQ20"/>
<accession>B4VQ20</accession>
<gene>
    <name evidence="1" type="ORF">MC7420_5423</name>
</gene>
<protein>
    <submittedName>
        <fullName evidence="1">Uncharacterized protein</fullName>
    </submittedName>
</protein>
<evidence type="ECO:0000313" key="1">
    <source>
        <dbReference type="EMBL" id="EDX75989.1"/>
    </source>
</evidence>
<dbReference type="STRING" id="118168.MC7420_5423"/>
<proteinExistence type="predicted"/>
<organism evidence="1 2">
    <name type="scientific">Coleofasciculus chthonoplastes PCC 7420</name>
    <dbReference type="NCBI Taxonomy" id="118168"/>
    <lineage>
        <taxon>Bacteria</taxon>
        <taxon>Bacillati</taxon>
        <taxon>Cyanobacteriota</taxon>
        <taxon>Cyanophyceae</taxon>
        <taxon>Coleofasciculales</taxon>
        <taxon>Coleofasciculaceae</taxon>
        <taxon>Coleofasciculus</taxon>
    </lineage>
</organism>
<evidence type="ECO:0000313" key="2">
    <source>
        <dbReference type="Proteomes" id="UP000003835"/>
    </source>
</evidence>
<sequence length="37" mass="4301">MSWLMRDQLTLPLKPMGTKKFFCQTVKAEGVTSSRQR</sequence>
<keyword evidence="2" id="KW-1185">Reference proteome</keyword>
<reference evidence="1 2" key="1">
    <citation type="submission" date="2008-07" db="EMBL/GenBank/DDBJ databases">
        <authorList>
            <person name="Tandeau de Marsac N."/>
            <person name="Ferriera S."/>
            <person name="Johnson J."/>
            <person name="Kravitz S."/>
            <person name="Beeson K."/>
            <person name="Sutton G."/>
            <person name="Rogers Y.-H."/>
            <person name="Friedman R."/>
            <person name="Frazier M."/>
            <person name="Venter J.C."/>
        </authorList>
    </citation>
    <scope>NUCLEOTIDE SEQUENCE [LARGE SCALE GENOMIC DNA]</scope>
    <source>
        <strain evidence="1 2">PCC 7420</strain>
    </source>
</reference>
<dbReference type="Proteomes" id="UP000003835">
    <property type="component" value="Unassembled WGS sequence"/>
</dbReference>
<name>B4VQ20_9CYAN</name>
<dbReference type="HOGENOM" id="CLU_3342543_0_0_3"/>
<dbReference type="EMBL" id="DS989847">
    <property type="protein sequence ID" value="EDX75989.1"/>
    <property type="molecule type" value="Genomic_DNA"/>
</dbReference>